<gene>
    <name evidence="2" type="ORF">E2C06_23345</name>
</gene>
<reference evidence="2 3" key="1">
    <citation type="journal article" date="2016" name="J. Microbiol.">
        <title>Dankookia rubra gen. nov., sp. nov., an alphaproteobacterium isolated from sediment of a shallow stream.</title>
        <authorList>
            <person name="Kim W.H."/>
            <person name="Kim D.H."/>
            <person name="Kang K."/>
            <person name="Ahn T.Y."/>
        </authorList>
    </citation>
    <scope>NUCLEOTIDE SEQUENCE [LARGE SCALE GENOMIC DNA]</scope>
    <source>
        <strain evidence="2 3">JCM30602</strain>
    </source>
</reference>
<feature type="compositionally biased region" description="Low complexity" evidence="1">
    <location>
        <begin position="105"/>
        <end position="117"/>
    </location>
</feature>
<evidence type="ECO:0000313" key="3">
    <source>
        <dbReference type="Proteomes" id="UP000295096"/>
    </source>
</evidence>
<proteinExistence type="predicted"/>
<feature type="compositionally biased region" description="Basic and acidic residues" evidence="1">
    <location>
        <begin position="85"/>
        <end position="100"/>
    </location>
</feature>
<dbReference type="RefSeq" id="WP_133291006.1">
    <property type="nucleotide sequence ID" value="NZ_SMSJ01000043.1"/>
</dbReference>
<dbReference type="Pfam" id="PF09939">
    <property type="entry name" value="DUF2171"/>
    <property type="match status" value="1"/>
</dbReference>
<dbReference type="OrthoDB" id="9803697at2"/>
<comment type="caution">
    <text evidence="2">The sequence shown here is derived from an EMBL/GenBank/DDBJ whole genome shotgun (WGS) entry which is preliminary data.</text>
</comment>
<protein>
    <submittedName>
        <fullName evidence="2">DUF2171 domain-containing protein</fullName>
    </submittedName>
</protein>
<feature type="region of interest" description="Disordered" evidence="1">
    <location>
        <begin position="77"/>
        <end position="130"/>
    </location>
</feature>
<dbReference type="EMBL" id="SMSJ01000043">
    <property type="protein sequence ID" value="TDH60169.1"/>
    <property type="molecule type" value="Genomic_DNA"/>
</dbReference>
<keyword evidence="3" id="KW-1185">Reference proteome</keyword>
<dbReference type="InterPro" id="IPR018684">
    <property type="entry name" value="DUF2171"/>
</dbReference>
<sequence>MGETPGGEAAAIRRGMPVIGSDGLPLGAVDHLDGEFIKLMRSDDASGGRYRWIARTLVAALQDGALRLSVAAAEAEATALDEDEAQRRMTFDADGRREFGQPEDGGAPAGRARAPAPGEAPAPHPGRPLP</sequence>
<accession>A0A4R5QC42</accession>
<dbReference type="AlphaFoldDB" id="A0A4R5QC42"/>
<evidence type="ECO:0000313" key="2">
    <source>
        <dbReference type="EMBL" id="TDH60169.1"/>
    </source>
</evidence>
<organism evidence="2 3">
    <name type="scientific">Dankookia rubra</name>
    <dbReference type="NCBI Taxonomy" id="1442381"/>
    <lineage>
        <taxon>Bacteria</taxon>
        <taxon>Pseudomonadati</taxon>
        <taxon>Pseudomonadota</taxon>
        <taxon>Alphaproteobacteria</taxon>
        <taxon>Acetobacterales</taxon>
        <taxon>Roseomonadaceae</taxon>
        <taxon>Dankookia</taxon>
    </lineage>
</organism>
<dbReference type="Proteomes" id="UP000295096">
    <property type="component" value="Unassembled WGS sequence"/>
</dbReference>
<name>A0A4R5QC42_9PROT</name>
<evidence type="ECO:0000256" key="1">
    <source>
        <dbReference type="SAM" id="MobiDB-lite"/>
    </source>
</evidence>
<feature type="compositionally biased region" description="Pro residues" evidence="1">
    <location>
        <begin position="118"/>
        <end position="130"/>
    </location>
</feature>